<dbReference type="EMBL" id="BSUO01000001">
    <property type="protein sequence ID" value="GMA41074.1"/>
    <property type="molecule type" value="Genomic_DNA"/>
</dbReference>
<proteinExistence type="predicted"/>
<keyword evidence="2" id="KW-1185">Reference proteome</keyword>
<sequence>MTRLLNLRATDEDLALLSSIRRPDETISDVLRRGLHAAQILERRELMREESRAVAADPADRAESKTVQAELAALRAW</sequence>
<evidence type="ECO:0000313" key="1">
    <source>
        <dbReference type="EMBL" id="GMA41074.1"/>
    </source>
</evidence>
<organism evidence="1 2">
    <name type="scientific">Mobilicoccus caccae</name>
    <dbReference type="NCBI Taxonomy" id="1859295"/>
    <lineage>
        <taxon>Bacteria</taxon>
        <taxon>Bacillati</taxon>
        <taxon>Actinomycetota</taxon>
        <taxon>Actinomycetes</taxon>
        <taxon>Micrococcales</taxon>
        <taxon>Dermatophilaceae</taxon>
        <taxon>Mobilicoccus</taxon>
    </lineage>
</organism>
<evidence type="ECO:0008006" key="3">
    <source>
        <dbReference type="Google" id="ProtNLM"/>
    </source>
</evidence>
<name>A0ABQ6IUC3_9MICO</name>
<reference evidence="2" key="1">
    <citation type="journal article" date="2019" name="Int. J. Syst. Evol. Microbiol.">
        <title>The Global Catalogue of Microorganisms (GCM) 10K type strain sequencing project: providing services to taxonomists for standard genome sequencing and annotation.</title>
        <authorList>
            <consortium name="The Broad Institute Genomics Platform"/>
            <consortium name="The Broad Institute Genome Sequencing Center for Infectious Disease"/>
            <person name="Wu L."/>
            <person name="Ma J."/>
        </authorList>
    </citation>
    <scope>NUCLEOTIDE SEQUENCE [LARGE SCALE GENOMIC DNA]</scope>
    <source>
        <strain evidence="2">NBRC 113072</strain>
    </source>
</reference>
<comment type="caution">
    <text evidence="1">The sequence shown here is derived from an EMBL/GenBank/DDBJ whole genome shotgun (WGS) entry which is preliminary data.</text>
</comment>
<dbReference type="Proteomes" id="UP001157126">
    <property type="component" value="Unassembled WGS sequence"/>
</dbReference>
<dbReference type="RefSeq" id="WP_284304670.1">
    <property type="nucleotide sequence ID" value="NZ_BSUO01000001.1"/>
</dbReference>
<protein>
    <recommendedName>
        <fullName evidence="3">Antitoxin ParD1/3/4</fullName>
    </recommendedName>
</protein>
<evidence type="ECO:0000313" key="2">
    <source>
        <dbReference type="Proteomes" id="UP001157126"/>
    </source>
</evidence>
<accession>A0ABQ6IUC3</accession>
<gene>
    <name evidence="1" type="ORF">GCM10025883_31190</name>
</gene>